<gene>
    <name evidence="5" type="primary">kptA</name>
    <name evidence="6" type="ORF">GWK08_12495</name>
</gene>
<dbReference type="HAMAP" id="MF_00299">
    <property type="entry name" value="KptA"/>
    <property type="match status" value="1"/>
</dbReference>
<dbReference type="InterPro" id="IPR042081">
    <property type="entry name" value="RNA_2'-PTrans_C"/>
</dbReference>
<protein>
    <recommendedName>
        <fullName evidence="5">Probable RNA 2'-phosphotransferase</fullName>
        <ecNumber evidence="5">2.7.1.-</ecNumber>
    </recommendedName>
</protein>
<dbReference type="EMBL" id="JAABOO010000003">
    <property type="protein sequence ID" value="NER14264.1"/>
    <property type="molecule type" value="Genomic_DNA"/>
</dbReference>
<evidence type="ECO:0000256" key="4">
    <source>
        <dbReference type="ARBA" id="ARBA00025212"/>
    </source>
</evidence>
<evidence type="ECO:0000313" key="6">
    <source>
        <dbReference type="EMBL" id="NER14264.1"/>
    </source>
</evidence>
<dbReference type="RefSeq" id="WP_163607556.1">
    <property type="nucleotide sequence ID" value="NZ_JAABOO010000003.1"/>
</dbReference>
<dbReference type="NCBIfam" id="NF002014">
    <property type="entry name" value="PRK00819.1-4"/>
    <property type="match status" value="1"/>
</dbReference>
<proteinExistence type="inferred from homology"/>
<comment type="similarity">
    <text evidence="1 5">Belongs to the KptA/TPT1 family.</text>
</comment>
<evidence type="ECO:0000313" key="7">
    <source>
        <dbReference type="Proteomes" id="UP000468581"/>
    </source>
</evidence>
<dbReference type="GO" id="GO:0000215">
    <property type="term" value="F:tRNA 2'-phosphotransferase activity"/>
    <property type="evidence" value="ECO:0007669"/>
    <property type="project" value="TreeGrafter"/>
</dbReference>
<dbReference type="Pfam" id="PF01885">
    <property type="entry name" value="PTS_2-RNA"/>
    <property type="match status" value="1"/>
</dbReference>
<dbReference type="SUPFAM" id="SSF56399">
    <property type="entry name" value="ADP-ribosylation"/>
    <property type="match status" value="1"/>
</dbReference>
<evidence type="ECO:0000256" key="3">
    <source>
        <dbReference type="ARBA" id="ARBA00023027"/>
    </source>
</evidence>
<dbReference type="InterPro" id="IPR002745">
    <property type="entry name" value="Ptrans_KptA/Tpt1"/>
</dbReference>
<evidence type="ECO:0000256" key="5">
    <source>
        <dbReference type="HAMAP-Rule" id="MF_00299"/>
    </source>
</evidence>
<dbReference type="AlphaFoldDB" id="A0A6P0UM02"/>
<dbReference type="Gene3D" id="1.10.10.970">
    <property type="entry name" value="RNA 2'-phosphotransferase, Tpt1/KptA family, N-terminal domain"/>
    <property type="match status" value="1"/>
</dbReference>
<dbReference type="PANTHER" id="PTHR12684:SF2">
    <property type="entry name" value="TRNA 2'-PHOSPHOTRANSFERASE 1"/>
    <property type="match status" value="1"/>
</dbReference>
<comment type="caution">
    <text evidence="6">The sequence shown here is derived from an EMBL/GenBank/DDBJ whole genome shotgun (WGS) entry which is preliminary data.</text>
</comment>
<comment type="function">
    <text evidence="4 5">Removes the 2'-phosphate from RNA via an intermediate in which the phosphate is ADP-ribosylated by NAD followed by a presumed transesterification to release the RNA and generate ADP-ribose 1''-2''-cyclic phosphate (APPR&gt;P). May function as an ADP-ribosylase.</text>
</comment>
<dbReference type="InterPro" id="IPR042080">
    <property type="entry name" value="RNA_2'-PTrans_N"/>
</dbReference>
<organism evidence="6 7">
    <name type="scientific">Leptobacterium flavescens</name>
    <dbReference type="NCBI Taxonomy" id="472055"/>
    <lineage>
        <taxon>Bacteria</taxon>
        <taxon>Pseudomonadati</taxon>
        <taxon>Bacteroidota</taxon>
        <taxon>Flavobacteriia</taxon>
        <taxon>Flavobacteriales</taxon>
        <taxon>Flavobacteriaceae</taxon>
        <taxon>Leptobacterium</taxon>
    </lineage>
</organism>
<keyword evidence="3 5" id="KW-0520">NAD</keyword>
<keyword evidence="2 5" id="KW-0808">Transferase</keyword>
<dbReference type="GO" id="GO:0006388">
    <property type="term" value="P:tRNA splicing, via endonucleolytic cleavage and ligation"/>
    <property type="evidence" value="ECO:0007669"/>
    <property type="project" value="UniProtKB-UniRule"/>
</dbReference>
<keyword evidence="7" id="KW-1185">Reference proteome</keyword>
<accession>A0A6P0UM02</accession>
<dbReference type="Gene3D" id="3.20.170.30">
    <property type="match status" value="1"/>
</dbReference>
<dbReference type="GO" id="GO:0003950">
    <property type="term" value="F:NAD+ poly-ADP-ribosyltransferase activity"/>
    <property type="evidence" value="ECO:0007669"/>
    <property type="project" value="InterPro"/>
</dbReference>
<evidence type="ECO:0000256" key="1">
    <source>
        <dbReference type="ARBA" id="ARBA00009836"/>
    </source>
</evidence>
<sequence>MGIDHKKISKFLSLVLRHRPDKIDLQLDKEGWAVTQELLEKAKKHFPQLDTALLTEIVESNDKQRFSFNSDGSRIRASQGHSLTVDLGYSPKLPPEFLYHGTVEKFLDPIKQNGLLKMSRHHVHLSRDTDTAIKVGSRRGKAIILRIRAAEMHKDGMQFYESENGVWLTDQVPASYIEFKEN</sequence>
<dbReference type="EC" id="2.7.1.-" evidence="5"/>
<name>A0A6P0UM02_9FLAO</name>
<evidence type="ECO:0000256" key="2">
    <source>
        <dbReference type="ARBA" id="ARBA00022679"/>
    </source>
</evidence>
<reference evidence="6 7" key="1">
    <citation type="submission" date="2020-01" db="EMBL/GenBank/DDBJ databases">
        <title>Leptobacterium flavescens.</title>
        <authorList>
            <person name="Wang G."/>
        </authorList>
    </citation>
    <scope>NUCLEOTIDE SEQUENCE [LARGE SCALE GENOMIC DNA]</scope>
    <source>
        <strain evidence="6 7">KCTC 22160</strain>
    </source>
</reference>
<dbReference type="InterPro" id="IPR022928">
    <property type="entry name" value="RNA_2'-PTrans_KptA"/>
</dbReference>
<dbReference type="PANTHER" id="PTHR12684">
    <property type="entry name" value="PUTATIVE PHOSPHOTRANSFERASE"/>
    <property type="match status" value="1"/>
</dbReference>
<dbReference type="Proteomes" id="UP000468581">
    <property type="component" value="Unassembled WGS sequence"/>
</dbReference>